<dbReference type="NCBIfam" id="TIGR02962">
    <property type="entry name" value="hdxy_isourate"/>
    <property type="match status" value="1"/>
</dbReference>
<organism evidence="10 11">
    <name type="scientific">Hymenobacter jejuensis</name>
    <dbReference type="NCBI Taxonomy" id="2502781"/>
    <lineage>
        <taxon>Bacteria</taxon>
        <taxon>Pseudomonadati</taxon>
        <taxon>Bacteroidota</taxon>
        <taxon>Cytophagia</taxon>
        <taxon>Cytophagales</taxon>
        <taxon>Hymenobacteraceae</taxon>
        <taxon>Hymenobacter</taxon>
    </lineage>
</organism>
<dbReference type="PANTHER" id="PTHR10395">
    <property type="entry name" value="URICASE AND TRANSTHYRETIN-RELATED"/>
    <property type="match status" value="1"/>
</dbReference>
<protein>
    <recommendedName>
        <fullName evidence="8">5-hydroxyisourate hydrolase</fullName>
        <shortName evidence="8">HIU hydrolase</shortName>
        <shortName evidence="8">HIUHase</shortName>
        <ecNumber evidence="8">3.5.2.17</ecNumber>
    </recommendedName>
</protein>
<dbReference type="InterPro" id="IPR023416">
    <property type="entry name" value="Transthyretin/HIU_hydrolase_d"/>
</dbReference>
<dbReference type="GO" id="GO:0006144">
    <property type="term" value="P:purine nucleobase metabolic process"/>
    <property type="evidence" value="ECO:0007669"/>
    <property type="project" value="UniProtKB-KW"/>
</dbReference>
<comment type="function">
    <text evidence="2">Catalyzes the hydrolysis of 5-hydroxyisourate (HIU) to 2-oxo-4-hydroxy-4-carboxy-5-ureidoimidazoline (OHCU).</text>
</comment>
<evidence type="ECO:0000256" key="3">
    <source>
        <dbReference type="ARBA" id="ARBA00009850"/>
    </source>
</evidence>
<feature type="binding site" evidence="7">
    <location>
        <position position="45"/>
    </location>
    <ligand>
        <name>substrate</name>
    </ligand>
</feature>
<keyword evidence="6 8" id="KW-0378">Hydrolase</keyword>
<evidence type="ECO:0000256" key="2">
    <source>
        <dbReference type="ARBA" id="ARBA00002704"/>
    </source>
</evidence>
<dbReference type="PRINTS" id="PR00189">
    <property type="entry name" value="TRNSTHYRETIN"/>
</dbReference>
<comment type="subunit">
    <text evidence="4 8">Homotetramer.</text>
</comment>
<dbReference type="InterPro" id="IPR036817">
    <property type="entry name" value="Transthyretin/HIU_hydrolase_sf"/>
</dbReference>
<dbReference type="PANTHER" id="PTHR10395:SF7">
    <property type="entry name" value="5-HYDROXYISOURATE HYDROLASE"/>
    <property type="match status" value="1"/>
</dbReference>
<dbReference type="InterPro" id="IPR023418">
    <property type="entry name" value="Thyroxine_BS"/>
</dbReference>
<feature type="binding site" evidence="7">
    <location>
        <position position="7"/>
    </location>
    <ligand>
        <name>substrate</name>
    </ligand>
</feature>
<dbReference type="KEGG" id="hyj:FHG12_10325"/>
<dbReference type="SMART" id="SM00095">
    <property type="entry name" value="TR_THY"/>
    <property type="match status" value="1"/>
</dbReference>
<dbReference type="SUPFAM" id="SSF49472">
    <property type="entry name" value="Transthyretin (synonym: prealbumin)"/>
    <property type="match status" value="1"/>
</dbReference>
<dbReference type="PROSITE" id="PS00768">
    <property type="entry name" value="TRANSTHYRETIN_1"/>
    <property type="match status" value="1"/>
</dbReference>
<reference evidence="10 11" key="1">
    <citation type="submission" date="2019-06" db="EMBL/GenBank/DDBJ databases">
        <authorList>
            <person name="Srinivasan S."/>
        </authorList>
    </citation>
    <scope>NUCLEOTIDE SEQUENCE [LARGE SCALE GENOMIC DNA]</scope>
    <source>
        <strain evidence="10 11">17J68-5</strain>
    </source>
</reference>
<feature type="domain" description="Transthyretin/hydroxyisourate hydrolase" evidence="9">
    <location>
        <begin position="1"/>
        <end position="111"/>
    </location>
</feature>
<accession>A0A5B8A090</accession>
<dbReference type="OrthoDB" id="9792386at2"/>
<keyword evidence="11" id="KW-1185">Reference proteome</keyword>
<evidence type="ECO:0000256" key="4">
    <source>
        <dbReference type="ARBA" id="ARBA00011881"/>
    </source>
</evidence>
<evidence type="ECO:0000256" key="6">
    <source>
        <dbReference type="ARBA" id="ARBA00022801"/>
    </source>
</evidence>
<sequence length="112" mass="12681">MSQITTHILDTTKGKPAPGVTIVLYAQQADDWQEIARGVTNQDGRIANLLPDSMPLALGIYKMKFLVKSYFEQQQTPTFYPFVEIVFDIATPEHYHIPLLLNPFGYSTYRGS</sequence>
<evidence type="ECO:0000256" key="5">
    <source>
        <dbReference type="ARBA" id="ARBA00022631"/>
    </source>
</evidence>
<evidence type="ECO:0000256" key="8">
    <source>
        <dbReference type="RuleBase" id="RU361270"/>
    </source>
</evidence>
<evidence type="ECO:0000313" key="10">
    <source>
        <dbReference type="EMBL" id="QDA60479.1"/>
    </source>
</evidence>
<proteinExistence type="inferred from homology"/>
<evidence type="ECO:0000256" key="1">
    <source>
        <dbReference type="ARBA" id="ARBA00001043"/>
    </source>
</evidence>
<evidence type="ECO:0000259" key="9">
    <source>
        <dbReference type="SMART" id="SM00095"/>
    </source>
</evidence>
<evidence type="ECO:0000313" key="11">
    <source>
        <dbReference type="Proteomes" id="UP000305398"/>
    </source>
</evidence>
<dbReference type="GO" id="GO:0033971">
    <property type="term" value="F:hydroxyisourate hydrolase activity"/>
    <property type="evidence" value="ECO:0007669"/>
    <property type="project" value="UniProtKB-EC"/>
</dbReference>
<dbReference type="InterPro" id="IPR014306">
    <property type="entry name" value="Hydroxyisourate_hydrolase"/>
</dbReference>
<comment type="similarity">
    <text evidence="3 8">Belongs to the transthyretin family. 5-hydroxyisourate hydrolase subfamily.</text>
</comment>
<feature type="binding site" evidence="7">
    <location>
        <position position="109"/>
    </location>
    <ligand>
        <name>substrate</name>
    </ligand>
</feature>
<comment type="catalytic activity">
    <reaction evidence="1 8">
        <text>5-hydroxyisourate + H2O = 5-hydroxy-2-oxo-4-ureido-2,5-dihydro-1H-imidazole-5-carboxylate + H(+)</text>
        <dbReference type="Rhea" id="RHEA:23736"/>
        <dbReference type="ChEBI" id="CHEBI:15377"/>
        <dbReference type="ChEBI" id="CHEBI:15378"/>
        <dbReference type="ChEBI" id="CHEBI:18072"/>
        <dbReference type="ChEBI" id="CHEBI:58639"/>
        <dbReference type="EC" id="3.5.2.17"/>
    </reaction>
</comment>
<dbReference type="Pfam" id="PF00576">
    <property type="entry name" value="Transthyretin"/>
    <property type="match status" value="1"/>
</dbReference>
<gene>
    <name evidence="10" type="primary">uraH</name>
    <name evidence="10" type="ORF">FHG12_10325</name>
</gene>
<evidence type="ECO:0000256" key="7">
    <source>
        <dbReference type="PIRSR" id="PIRSR600895-51"/>
    </source>
</evidence>
<keyword evidence="5 8" id="KW-0659">Purine metabolism</keyword>
<dbReference type="Proteomes" id="UP000305398">
    <property type="component" value="Chromosome"/>
</dbReference>
<dbReference type="RefSeq" id="WP_139515655.1">
    <property type="nucleotide sequence ID" value="NZ_CP040896.1"/>
</dbReference>
<dbReference type="InterPro" id="IPR000895">
    <property type="entry name" value="Transthyretin/HIU_hydrolase"/>
</dbReference>
<dbReference type="EMBL" id="CP040896">
    <property type="protein sequence ID" value="QDA60479.1"/>
    <property type="molecule type" value="Genomic_DNA"/>
</dbReference>
<dbReference type="AlphaFoldDB" id="A0A5B8A090"/>
<dbReference type="CDD" id="cd05822">
    <property type="entry name" value="TLP_HIUase"/>
    <property type="match status" value="1"/>
</dbReference>
<name>A0A5B8A090_9BACT</name>
<dbReference type="Gene3D" id="2.60.40.180">
    <property type="entry name" value="Transthyretin/hydroxyisourate hydrolase domain"/>
    <property type="match status" value="1"/>
</dbReference>
<dbReference type="EC" id="3.5.2.17" evidence="8"/>